<dbReference type="AlphaFoldDB" id="A0A930V0Q7"/>
<proteinExistence type="predicted"/>
<accession>A0A930V0Q7</accession>
<dbReference type="InterPro" id="IPR049251">
    <property type="entry name" value="DUF6884"/>
</dbReference>
<dbReference type="EMBL" id="JADIVZ010000003">
    <property type="protein sequence ID" value="MBF4161595.1"/>
    <property type="molecule type" value="Genomic_DNA"/>
</dbReference>
<keyword evidence="4" id="KW-1185">Reference proteome</keyword>
<organism evidence="3 4">
    <name type="scientific">Nocardioides acrostichi</name>
    <dbReference type="NCBI Taxonomy" id="2784339"/>
    <lineage>
        <taxon>Bacteria</taxon>
        <taxon>Bacillati</taxon>
        <taxon>Actinomycetota</taxon>
        <taxon>Actinomycetes</taxon>
        <taxon>Propionibacteriales</taxon>
        <taxon>Nocardioidaceae</taxon>
        <taxon>Nocardioides</taxon>
    </lineage>
</organism>
<sequence length="440" mass="47692">MVAISFTLAGRQFDLSNDDVRSRIAQHHPEPVDTYWVEIDGARWPVKQVLALATGLPKRDFQSQNSRRLLARLGFTIGSGAAAIATSAVATRSSESAKTEPGTSPQQTVADVVLVGCVKTKLDHGAPARDLYVSDYFAKMRSYAEATGLPWFILSAEHGLVAPDDWLEPYERYLPDTTHEYRRGWGEKAAAQLQEAIGSLDGLVVDVHAGSTYVASAEGPLRRRGAEVLDQLAGLSFGRRLSWYLQHEPGAPVAASTILTQLRDPDAAMTLDQVRASGGAGFRVPGLYSWWVDDSGALDLTSGLGHQVDPGLIYAGLAGATRSGGSSSSNTLWGRIATMHLGKKHEFSTLRRSLGSVLASAYGQAAIDEEQLTRWMHAHLRVVLVPYPDVDSLGDLETEVLLELDPPLNLAKVEKTPLRRELSALRKRYAGRSAGLEGEK</sequence>
<dbReference type="Pfam" id="PF21818">
    <property type="entry name" value="DUF6884"/>
    <property type="match status" value="1"/>
</dbReference>
<dbReference type="Pfam" id="PF20815">
    <property type="entry name" value="GIY_YIG_2"/>
    <property type="match status" value="1"/>
</dbReference>
<evidence type="ECO:0000259" key="1">
    <source>
        <dbReference type="Pfam" id="PF20815"/>
    </source>
</evidence>
<dbReference type="RefSeq" id="WP_194502871.1">
    <property type="nucleotide sequence ID" value="NZ_JADIVZ010000003.1"/>
</dbReference>
<feature type="domain" description="GIY-YIG catalytic" evidence="1">
    <location>
        <begin position="286"/>
        <end position="427"/>
    </location>
</feature>
<dbReference type="InterPro" id="IPR049311">
    <property type="entry name" value="GIY_YIG_cat"/>
</dbReference>
<name>A0A930V0Q7_9ACTN</name>
<feature type="domain" description="DUF6884" evidence="2">
    <location>
        <begin position="112"/>
        <end position="244"/>
    </location>
</feature>
<protein>
    <submittedName>
        <fullName evidence="3">Uncharacterized protein</fullName>
    </submittedName>
</protein>
<comment type="caution">
    <text evidence="3">The sequence shown here is derived from an EMBL/GenBank/DDBJ whole genome shotgun (WGS) entry which is preliminary data.</text>
</comment>
<gene>
    <name evidence="3" type="ORF">ISG29_07815</name>
</gene>
<reference evidence="3" key="1">
    <citation type="submission" date="2020-11" db="EMBL/GenBank/DDBJ databases">
        <title>Nocardioides sp. CBS4Y-1, whole genome shotgun sequence.</title>
        <authorList>
            <person name="Tuo L."/>
        </authorList>
    </citation>
    <scope>NUCLEOTIDE SEQUENCE</scope>
    <source>
        <strain evidence="3">CBS4Y-1</strain>
    </source>
</reference>
<evidence type="ECO:0000313" key="3">
    <source>
        <dbReference type="EMBL" id="MBF4161595.1"/>
    </source>
</evidence>
<dbReference type="Proteomes" id="UP000656804">
    <property type="component" value="Unassembled WGS sequence"/>
</dbReference>
<evidence type="ECO:0000259" key="2">
    <source>
        <dbReference type="Pfam" id="PF21818"/>
    </source>
</evidence>
<evidence type="ECO:0000313" key="4">
    <source>
        <dbReference type="Proteomes" id="UP000656804"/>
    </source>
</evidence>